<evidence type="ECO:0000313" key="1">
    <source>
        <dbReference type="EMBL" id="UOE45881.1"/>
    </source>
</evidence>
<protein>
    <submittedName>
        <fullName evidence="1">DUF6093 family protein</fullName>
    </submittedName>
</protein>
<dbReference type="Pfam" id="PF19586">
    <property type="entry name" value="DUF6093"/>
    <property type="match status" value="1"/>
</dbReference>
<dbReference type="InterPro" id="IPR046075">
    <property type="entry name" value="DUF6093"/>
</dbReference>
<sequence length="151" mass="16328">MFPVSLPPPPSADGGDWSAEILDEVRQEFNGELTLLDPSVAVPVGDPYDPETGLGGETTFATVIAARPGRAQQFQLPLERAASGQWITKRRYRFQCEIKADDPLIEKGMLLKWSGGKDPVLSKLTFTVLAATNSSHAALRTILCSTEGDDV</sequence>
<dbReference type="Proteomes" id="UP000832097">
    <property type="component" value="Chromosome"/>
</dbReference>
<accession>A0ABY4C712</accession>
<gene>
    <name evidence="1" type="ORF">MTO99_09120</name>
</gene>
<reference evidence="1 2" key="1">
    <citation type="submission" date="2022-03" db="EMBL/GenBank/DDBJ databases">
        <title>Mucilaginibacter sp. isolated from the gut of Protaetia brevitarsis seulensis larvae.</title>
        <authorList>
            <person name="Won M."/>
            <person name="Kim S.-J."/>
            <person name="Kwon S.-W."/>
        </authorList>
    </citation>
    <scope>NUCLEOTIDE SEQUENCE [LARGE SCALE GENOMIC DNA]</scope>
    <source>
        <strain evidence="1 2">CFWR-12</strain>
    </source>
</reference>
<organism evidence="1 2">
    <name type="scientific">Agromyces larvae</name>
    <dbReference type="NCBI Taxonomy" id="2929802"/>
    <lineage>
        <taxon>Bacteria</taxon>
        <taxon>Bacillati</taxon>
        <taxon>Actinomycetota</taxon>
        <taxon>Actinomycetes</taxon>
        <taxon>Micrococcales</taxon>
        <taxon>Microbacteriaceae</taxon>
        <taxon>Agromyces</taxon>
    </lineage>
</organism>
<keyword evidence="2" id="KW-1185">Reference proteome</keyword>
<dbReference type="RefSeq" id="WP_243558574.1">
    <property type="nucleotide sequence ID" value="NZ_CP094528.1"/>
</dbReference>
<evidence type="ECO:0000313" key="2">
    <source>
        <dbReference type="Proteomes" id="UP000832097"/>
    </source>
</evidence>
<name>A0ABY4C712_9MICO</name>
<dbReference type="EMBL" id="CP094528">
    <property type="protein sequence ID" value="UOE45881.1"/>
    <property type="molecule type" value="Genomic_DNA"/>
</dbReference>
<proteinExistence type="predicted"/>